<dbReference type="AlphaFoldDB" id="H6NI73"/>
<dbReference type="KEGG" id="pmq:PM3016_4734"/>
<organism evidence="1 2">
    <name type="scientific">Paenibacillus mucilaginosus 3016</name>
    <dbReference type="NCBI Taxonomy" id="1116391"/>
    <lineage>
        <taxon>Bacteria</taxon>
        <taxon>Bacillati</taxon>
        <taxon>Bacillota</taxon>
        <taxon>Bacilli</taxon>
        <taxon>Bacillales</taxon>
        <taxon>Paenibacillaceae</taxon>
        <taxon>Paenibacillus</taxon>
    </lineage>
</organism>
<evidence type="ECO:0000313" key="2">
    <source>
        <dbReference type="Proteomes" id="UP000007523"/>
    </source>
</evidence>
<keyword evidence="2" id="KW-1185">Reference proteome</keyword>
<sequence length="35" mass="3784">MATAEGRLIFGTRGNDVITAAAKDRVPDHHALEHL</sequence>
<reference evidence="1 2" key="1">
    <citation type="journal article" date="2012" name="J. Bacteriol.">
        <title>Complete Genome Sequence of Paenibacillus mucilaginosus 3016, a Bacterium Functional as Microbial Fertilizer.</title>
        <authorList>
            <person name="Ma M."/>
            <person name="Wang Z."/>
            <person name="Li L."/>
            <person name="Jiang X."/>
            <person name="Guan D."/>
            <person name="Cao F."/>
            <person name="Chen H."/>
            <person name="Wang X."/>
            <person name="Shen D."/>
            <person name="Du B."/>
            <person name="Li J."/>
        </authorList>
    </citation>
    <scope>NUCLEOTIDE SEQUENCE [LARGE SCALE GENOMIC DNA]</scope>
    <source>
        <strain evidence="1 2">3016</strain>
    </source>
</reference>
<dbReference type="HOGENOM" id="CLU_3366205_0_0_9"/>
<protein>
    <submittedName>
        <fullName evidence="1">Uncharacterized protein</fullName>
    </submittedName>
</protein>
<dbReference type="EMBL" id="CP003235">
    <property type="protein sequence ID" value="AFC31476.1"/>
    <property type="molecule type" value="Genomic_DNA"/>
</dbReference>
<accession>H6NI73</accession>
<gene>
    <name evidence="1" type="ORF">PM3016_4734</name>
</gene>
<dbReference type="STRING" id="1116391.PM3016_4734"/>
<dbReference type="Proteomes" id="UP000007523">
    <property type="component" value="Chromosome"/>
</dbReference>
<evidence type="ECO:0000313" key="1">
    <source>
        <dbReference type="EMBL" id="AFC31476.1"/>
    </source>
</evidence>
<proteinExistence type="predicted"/>
<name>H6NI73_9BACL</name>